<feature type="chain" id="PRO_5001645954" evidence="2">
    <location>
        <begin position="21"/>
        <end position="102"/>
    </location>
</feature>
<keyword evidence="4" id="KW-1185">Reference proteome</keyword>
<dbReference type="Proteomes" id="UP000027222">
    <property type="component" value="Unassembled WGS sequence"/>
</dbReference>
<protein>
    <submittedName>
        <fullName evidence="3">Uncharacterized protein</fullName>
    </submittedName>
</protein>
<evidence type="ECO:0000313" key="3">
    <source>
        <dbReference type="EMBL" id="KDR70692.1"/>
    </source>
</evidence>
<evidence type="ECO:0000256" key="2">
    <source>
        <dbReference type="SAM" id="SignalP"/>
    </source>
</evidence>
<accession>A0A067SKY8</accession>
<name>A0A067SKY8_GALM3</name>
<proteinExistence type="predicted"/>
<dbReference type="EMBL" id="KL142396">
    <property type="protein sequence ID" value="KDR70692.1"/>
    <property type="molecule type" value="Genomic_DNA"/>
</dbReference>
<evidence type="ECO:0000256" key="1">
    <source>
        <dbReference type="SAM" id="MobiDB-lite"/>
    </source>
</evidence>
<dbReference type="HOGENOM" id="CLU_2277715_0_0_1"/>
<feature type="region of interest" description="Disordered" evidence="1">
    <location>
        <begin position="54"/>
        <end position="102"/>
    </location>
</feature>
<gene>
    <name evidence="3" type="ORF">GALMADRAFT_254731</name>
</gene>
<dbReference type="AlphaFoldDB" id="A0A067SKY8"/>
<keyword evidence="2" id="KW-0732">Signal</keyword>
<reference evidence="4" key="1">
    <citation type="journal article" date="2014" name="Proc. Natl. Acad. Sci. U.S.A.">
        <title>Extensive sampling of basidiomycete genomes demonstrates inadequacy of the white-rot/brown-rot paradigm for wood decay fungi.</title>
        <authorList>
            <person name="Riley R."/>
            <person name="Salamov A.A."/>
            <person name="Brown D.W."/>
            <person name="Nagy L.G."/>
            <person name="Floudas D."/>
            <person name="Held B.W."/>
            <person name="Levasseur A."/>
            <person name="Lombard V."/>
            <person name="Morin E."/>
            <person name="Otillar R."/>
            <person name="Lindquist E.A."/>
            <person name="Sun H."/>
            <person name="LaButti K.M."/>
            <person name="Schmutz J."/>
            <person name="Jabbour D."/>
            <person name="Luo H."/>
            <person name="Baker S.E."/>
            <person name="Pisabarro A.G."/>
            <person name="Walton J.D."/>
            <person name="Blanchette R.A."/>
            <person name="Henrissat B."/>
            <person name="Martin F."/>
            <person name="Cullen D."/>
            <person name="Hibbett D.S."/>
            <person name="Grigoriev I.V."/>
        </authorList>
    </citation>
    <scope>NUCLEOTIDE SEQUENCE [LARGE SCALE GENOMIC DNA]</scope>
    <source>
        <strain evidence="4">CBS 339.88</strain>
    </source>
</reference>
<sequence>MYFSTILLYSALTFVTFIQASPISVGLIARNVEVPVVRSVENTLLSRIDALDPTAPDWKRDTVSPSAPDWKRDSAEPVPAAPDWRRQPADETLDPLLTGPDW</sequence>
<feature type="signal peptide" evidence="2">
    <location>
        <begin position="1"/>
        <end position="20"/>
    </location>
</feature>
<evidence type="ECO:0000313" key="4">
    <source>
        <dbReference type="Proteomes" id="UP000027222"/>
    </source>
</evidence>
<organism evidence="3 4">
    <name type="scientific">Galerina marginata (strain CBS 339.88)</name>
    <dbReference type="NCBI Taxonomy" id="685588"/>
    <lineage>
        <taxon>Eukaryota</taxon>
        <taxon>Fungi</taxon>
        <taxon>Dikarya</taxon>
        <taxon>Basidiomycota</taxon>
        <taxon>Agaricomycotina</taxon>
        <taxon>Agaricomycetes</taxon>
        <taxon>Agaricomycetidae</taxon>
        <taxon>Agaricales</taxon>
        <taxon>Agaricineae</taxon>
        <taxon>Strophariaceae</taxon>
        <taxon>Galerina</taxon>
    </lineage>
</organism>